<evidence type="ECO:0000256" key="5">
    <source>
        <dbReference type="ARBA" id="ARBA00022725"/>
    </source>
</evidence>
<evidence type="ECO:0000313" key="15">
    <source>
        <dbReference type="EMBL" id="KAK9397203.1"/>
    </source>
</evidence>
<dbReference type="FunFam" id="1.20.1070.10:FF:000010">
    <property type="entry name" value="Olfactory receptor"/>
    <property type="match status" value="1"/>
</dbReference>
<feature type="transmembrane region" description="Helical" evidence="13">
    <location>
        <begin position="194"/>
        <end position="222"/>
    </location>
</feature>
<feature type="transmembrane region" description="Helical" evidence="13">
    <location>
        <begin position="138"/>
        <end position="161"/>
    </location>
</feature>
<dbReference type="Pfam" id="PF13853">
    <property type="entry name" value="7tm_4"/>
    <property type="match status" value="1"/>
</dbReference>
<evidence type="ECO:0000256" key="4">
    <source>
        <dbReference type="ARBA" id="ARBA00022692"/>
    </source>
</evidence>
<keyword evidence="2 13" id="KW-1003">Cell membrane</keyword>
<evidence type="ECO:0000256" key="1">
    <source>
        <dbReference type="ARBA" id="ARBA00004651"/>
    </source>
</evidence>
<feature type="transmembrane region" description="Helical" evidence="13">
    <location>
        <begin position="96"/>
        <end position="118"/>
    </location>
</feature>
<dbReference type="InterPro" id="IPR017452">
    <property type="entry name" value="GPCR_Rhodpsn_7TM"/>
</dbReference>
<keyword evidence="16" id="KW-1185">Reference proteome</keyword>
<name>A0AAW1B6R3_CROAD</name>
<keyword evidence="9 12" id="KW-0675">Receptor</keyword>
<evidence type="ECO:0000256" key="2">
    <source>
        <dbReference type="ARBA" id="ARBA00022475"/>
    </source>
</evidence>
<keyword evidence="7 12" id="KW-0297">G-protein coupled receptor</keyword>
<dbReference type="EMBL" id="JAOTOJ010000008">
    <property type="protein sequence ID" value="KAK9397203.1"/>
    <property type="molecule type" value="Genomic_DNA"/>
</dbReference>
<comment type="caution">
    <text evidence="15">The sequence shown here is derived from an EMBL/GenBank/DDBJ whole genome shotgun (WGS) entry which is preliminary data.</text>
</comment>
<feature type="transmembrane region" description="Helical" evidence="13">
    <location>
        <begin position="234"/>
        <end position="258"/>
    </location>
</feature>
<dbReference type="PROSITE" id="PS00237">
    <property type="entry name" value="G_PROTEIN_RECEP_F1_1"/>
    <property type="match status" value="1"/>
</dbReference>
<dbReference type="InterPro" id="IPR050516">
    <property type="entry name" value="Olfactory_GPCR"/>
</dbReference>
<protein>
    <recommendedName>
        <fullName evidence="13">Olfactory receptor</fullName>
    </recommendedName>
</protein>
<reference evidence="15 16" key="1">
    <citation type="journal article" date="2024" name="Proc. Natl. Acad. Sci. U.S.A.">
        <title>The genetic regulatory architecture and epigenomic basis for age-related changes in rattlesnake venom.</title>
        <authorList>
            <person name="Hogan M.P."/>
            <person name="Holding M.L."/>
            <person name="Nystrom G.S."/>
            <person name="Colston T.J."/>
            <person name="Bartlett D.A."/>
            <person name="Mason A.J."/>
            <person name="Ellsworth S.A."/>
            <person name="Rautsaw R.M."/>
            <person name="Lawrence K.C."/>
            <person name="Strickland J.L."/>
            <person name="He B."/>
            <person name="Fraser P."/>
            <person name="Margres M.J."/>
            <person name="Gilbert D.M."/>
            <person name="Gibbs H.L."/>
            <person name="Parkinson C.L."/>
            <person name="Rokyta D.R."/>
        </authorList>
    </citation>
    <scope>NUCLEOTIDE SEQUENCE [LARGE SCALE GENOMIC DNA]</scope>
    <source>
        <strain evidence="15">DRR0105</strain>
    </source>
</reference>
<evidence type="ECO:0000256" key="3">
    <source>
        <dbReference type="ARBA" id="ARBA00022606"/>
    </source>
</evidence>
<keyword evidence="8 13" id="KW-0472">Membrane</keyword>
<evidence type="ECO:0000256" key="13">
    <source>
        <dbReference type="RuleBase" id="RU363047"/>
    </source>
</evidence>
<comment type="similarity">
    <text evidence="12">Belongs to the G-protein coupled receptor 1 family.</text>
</comment>
<evidence type="ECO:0000256" key="12">
    <source>
        <dbReference type="RuleBase" id="RU000688"/>
    </source>
</evidence>
<evidence type="ECO:0000256" key="7">
    <source>
        <dbReference type="ARBA" id="ARBA00023040"/>
    </source>
</evidence>
<organism evidence="15 16">
    <name type="scientific">Crotalus adamanteus</name>
    <name type="common">Eastern diamondback rattlesnake</name>
    <dbReference type="NCBI Taxonomy" id="8729"/>
    <lineage>
        <taxon>Eukaryota</taxon>
        <taxon>Metazoa</taxon>
        <taxon>Chordata</taxon>
        <taxon>Craniata</taxon>
        <taxon>Vertebrata</taxon>
        <taxon>Euteleostomi</taxon>
        <taxon>Lepidosauria</taxon>
        <taxon>Squamata</taxon>
        <taxon>Bifurcata</taxon>
        <taxon>Unidentata</taxon>
        <taxon>Episquamata</taxon>
        <taxon>Toxicofera</taxon>
        <taxon>Serpentes</taxon>
        <taxon>Colubroidea</taxon>
        <taxon>Viperidae</taxon>
        <taxon>Crotalinae</taxon>
        <taxon>Crotalus</taxon>
    </lineage>
</organism>
<feature type="domain" description="G-protein coupled receptors family 1 profile" evidence="14">
    <location>
        <begin position="39"/>
        <end position="287"/>
    </location>
</feature>
<dbReference type="Proteomes" id="UP001474421">
    <property type="component" value="Unassembled WGS sequence"/>
</dbReference>
<dbReference type="InterPro" id="IPR000276">
    <property type="entry name" value="GPCR_Rhodpsn"/>
</dbReference>
<keyword evidence="5 13" id="KW-0552">Olfaction</keyword>
<keyword evidence="10" id="KW-0325">Glycoprotein</keyword>
<dbReference type="GO" id="GO:0004984">
    <property type="term" value="F:olfactory receptor activity"/>
    <property type="evidence" value="ECO:0007669"/>
    <property type="project" value="InterPro"/>
</dbReference>
<dbReference type="CDD" id="cd15911">
    <property type="entry name" value="7tmA_OR11A-like"/>
    <property type="match status" value="1"/>
</dbReference>
<evidence type="ECO:0000256" key="10">
    <source>
        <dbReference type="ARBA" id="ARBA00023180"/>
    </source>
</evidence>
<feature type="transmembrane region" description="Helical" evidence="13">
    <location>
        <begin position="55"/>
        <end position="76"/>
    </location>
</feature>
<dbReference type="PANTHER" id="PTHR26452">
    <property type="entry name" value="OLFACTORY RECEPTOR"/>
    <property type="match status" value="1"/>
</dbReference>
<dbReference type="GO" id="GO:0005886">
    <property type="term" value="C:plasma membrane"/>
    <property type="evidence" value="ECO:0007669"/>
    <property type="project" value="UniProtKB-SubCell"/>
</dbReference>
<evidence type="ECO:0000256" key="8">
    <source>
        <dbReference type="ARBA" id="ARBA00023136"/>
    </source>
</evidence>
<accession>A0AAW1B6R3</accession>
<dbReference type="PRINTS" id="PR00237">
    <property type="entry name" value="GPCRRHODOPSN"/>
</dbReference>
<keyword evidence="6 13" id="KW-1133">Transmembrane helix</keyword>
<comment type="subcellular location">
    <subcellularLocation>
        <location evidence="1 13">Cell membrane</location>
        <topology evidence="1 13">Multi-pass membrane protein</topology>
    </subcellularLocation>
</comment>
<keyword evidence="4 12" id="KW-0812">Transmembrane</keyword>
<dbReference type="SUPFAM" id="SSF81321">
    <property type="entry name" value="Family A G protein-coupled receptor-like"/>
    <property type="match status" value="1"/>
</dbReference>
<gene>
    <name evidence="15" type="ORF">NXF25_020564</name>
</gene>
<evidence type="ECO:0000313" key="16">
    <source>
        <dbReference type="Proteomes" id="UP001474421"/>
    </source>
</evidence>
<sequence>MINQTFNAEFILLGFGNNQILHIPLYWPFFLIYMGTMAGNLFIILLVVFDQHLHIPMYFFLGNLSYLEACSSSNILPQMLFNLLTGSKLISYTTCFVQHYFFGSFVSVECYLLSAMSYDRYLAICKPLRYTTMMNGRICFKLIAYSWISGFLANTITLIIISKLVFCNNRIDHFFCDTFPIIELFCGDTYALKVFLYVLSSIFTFPPSILTLTSYTFIIVAIMRMPSTVGKQKAFSTCSSHLLVVTIFYGTLMSIYVVPNTNKLNGLHKVFSVIYTIITPMLNPIIYSLRNREVKDSLRRLCYILFKFRKI</sequence>
<proteinExistence type="inferred from homology"/>
<keyword evidence="3 13" id="KW-0716">Sensory transduction</keyword>
<dbReference type="AlphaFoldDB" id="A0AAW1B6R3"/>
<dbReference type="PRINTS" id="PR00245">
    <property type="entry name" value="OLFACTORYR"/>
</dbReference>
<dbReference type="GO" id="GO:0004930">
    <property type="term" value="F:G protein-coupled receptor activity"/>
    <property type="evidence" value="ECO:0007669"/>
    <property type="project" value="UniProtKB-KW"/>
</dbReference>
<dbReference type="PROSITE" id="PS50262">
    <property type="entry name" value="G_PROTEIN_RECEP_F1_2"/>
    <property type="match status" value="1"/>
</dbReference>
<evidence type="ECO:0000256" key="9">
    <source>
        <dbReference type="ARBA" id="ARBA00023170"/>
    </source>
</evidence>
<evidence type="ECO:0000259" key="14">
    <source>
        <dbReference type="PROSITE" id="PS50262"/>
    </source>
</evidence>
<feature type="transmembrane region" description="Helical" evidence="13">
    <location>
        <begin position="25"/>
        <end position="48"/>
    </location>
</feature>
<feature type="transmembrane region" description="Helical" evidence="13">
    <location>
        <begin position="270"/>
        <end position="289"/>
    </location>
</feature>
<dbReference type="Gene3D" id="1.20.1070.10">
    <property type="entry name" value="Rhodopsin 7-helix transmembrane proteins"/>
    <property type="match status" value="1"/>
</dbReference>
<dbReference type="InterPro" id="IPR000725">
    <property type="entry name" value="Olfact_rcpt"/>
</dbReference>
<evidence type="ECO:0000256" key="11">
    <source>
        <dbReference type="ARBA" id="ARBA00023224"/>
    </source>
</evidence>
<keyword evidence="11 12" id="KW-0807">Transducer</keyword>
<evidence type="ECO:0000256" key="6">
    <source>
        <dbReference type="ARBA" id="ARBA00022989"/>
    </source>
</evidence>